<proteinExistence type="predicted"/>
<name>A0ABV0NBG5_9TELE</name>
<evidence type="ECO:0000313" key="4">
    <source>
        <dbReference type="Proteomes" id="UP001476798"/>
    </source>
</evidence>
<dbReference type="InterPro" id="IPR011989">
    <property type="entry name" value="ARM-like"/>
</dbReference>
<keyword evidence="4" id="KW-1185">Reference proteome</keyword>
<dbReference type="Proteomes" id="UP001476798">
    <property type="component" value="Unassembled WGS sequence"/>
</dbReference>
<protein>
    <submittedName>
        <fullName evidence="3">HEAT repeat-containing protein 5B</fullName>
    </submittedName>
</protein>
<evidence type="ECO:0000256" key="1">
    <source>
        <dbReference type="SAM" id="MobiDB-lite"/>
    </source>
</evidence>
<dbReference type="Gene3D" id="1.25.10.10">
    <property type="entry name" value="Leucine-rich Repeat Variant"/>
    <property type="match status" value="1"/>
</dbReference>
<gene>
    <name evidence="3" type="primary">HEATR5B_1</name>
    <name evidence="3" type="ORF">GOODEAATRI_013950</name>
</gene>
<organism evidence="3 4">
    <name type="scientific">Goodea atripinnis</name>
    <dbReference type="NCBI Taxonomy" id="208336"/>
    <lineage>
        <taxon>Eukaryota</taxon>
        <taxon>Metazoa</taxon>
        <taxon>Chordata</taxon>
        <taxon>Craniata</taxon>
        <taxon>Vertebrata</taxon>
        <taxon>Euteleostomi</taxon>
        <taxon>Actinopterygii</taxon>
        <taxon>Neopterygii</taxon>
        <taxon>Teleostei</taxon>
        <taxon>Neoteleostei</taxon>
        <taxon>Acanthomorphata</taxon>
        <taxon>Ovalentaria</taxon>
        <taxon>Atherinomorphae</taxon>
        <taxon>Cyprinodontiformes</taxon>
        <taxon>Goodeidae</taxon>
        <taxon>Goodea</taxon>
    </lineage>
</organism>
<feature type="non-terminal residue" evidence="3">
    <location>
        <position position="1"/>
    </location>
</feature>
<evidence type="ECO:0000313" key="3">
    <source>
        <dbReference type="EMBL" id="MEQ2168401.1"/>
    </source>
</evidence>
<feature type="region of interest" description="Disordered" evidence="1">
    <location>
        <begin position="449"/>
        <end position="475"/>
    </location>
</feature>
<comment type="caution">
    <text evidence="3">The sequence shown here is derived from an EMBL/GenBank/DDBJ whole genome shotgun (WGS) entry which is preliminary data.</text>
</comment>
<keyword evidence="2" id="KW-0472">Membrane</keyword>
<reference evidence="3 4" key="1">
    <citation type="submission" date="2021-06" db="EMBL/GenBank/DDBJ databases">
        <authorList>
            <person name="Palmer J.M."/>
        </authorList>
    </citation>
    <scope>NUCLEOTIDE SEQUENCE [LARGE SCALE GENOMIC DNA]</scope>
    <source>
        <strain evidence="3 4">GA_2019</strain>
        <tissue evidence="3">Muscle</tissue>
    </source>
</reference>
<accession>A0ABV0NBG5</accession>
<dbReference type="InterPro" id="IPR016024">
    <property type="entry name" value="ARM-type_fold"/>
</dbReference>
<keyword evidence="2" id="KW-0812">Transmembrane</keyword>
<dbReference type="InterPro" id="IPR040108">
    <property type="entry name" value="Laa1/Sip1/HEATR5"/>
</dbReference>
<dbReference type="EMBL" id="JAHRIO010030945">
    <property type="protein sequence ID" value="MEQ2168401.1"/>
    <property type="molecule type" value="Genomic_DNA"/>
</dbReference>
<evidence type="ECO:0000256" key="2">
    <source>
        <dbReference type="SAM" id="Phobius"/>
    </source>
</evidence>
<dbReference type="PANTHER" id="PTHR21663">
    <property type="entry name" value="HYPOTHETICAL HEAT DOMAIN-CONTAINING"/>
    <property type="match status" value="1"/>
</dbReference>
<dbReference type="SUPFAM" id="SSF48371">
    <property type="entry name" value="ARM repeat"/>
    <property type="match status" value="1"/>
</dbReference>
<sequence>EDLLRTAAQNSRLSLQRTQAGWLLLGALMTLGSSLVRYHLPKMLLLWRNVFPRSQKELEAEKARGDSFTWQVTLEGRAGALCAMRSFVAHCPELLTEDVIRRLMTPIECAMTMMSQVPAIIKVHGAHLKASAAMVRLRLYDILALLPPKTYEGSFNALLRELVAEFTLTDNSANTTTSLLRSLCHYDDSVLMGSWLQETDHKSIEDQPNSASGSGALEHDPSSIYLRVPVGEAIPGPLPLGVSVIDASVALFGVVFPHVSFKHRLQMLDHFAECIKQAKGVRQQAVQLNIFTAVLSALKGLAENKSTLGPEEVRKSALALVMGALDNPNPILRCAAGEALGRMAQVVGEATFIARMAQTSFDKMDLLMKFRYCTKTVHLCSSHLLLRRAAVACLRQLAQREAAEVCEYAMSLAKKAGDGKDNTTISEPKSCVRQGQFYVGGAVVFEVEKDEEDSEKKDEMDDDTMFTGLGDDDKSKPSVAPRWVTRVFAADCLCRIILLCENVDKAHFDLATARSAQAKNPKGTILLCRWCFLAS</sequence>
<dbReference type="PANTHER" id="PTHR21663:SF2">
    <property type="entry name" value="HEAT REPEAT-CONTAINING PROTEIN 5B"/>
    <property type="match status" value="1"/>
</dbReference>
<keyword evidence="2" id="KW-1133">Transmembrane helix</keyword>
<feature type="transmembrane region" description="Helical" evidence="2">
    <location>
        <begin position="20"/>
        <end position="40"/>
    </location>
</feature>